<gene>
    <name evidence="1" type="ORF">GCM10011609_50320</name>
</gene>
<dbReference type="EMBL" id="BMNC01000007">
    <property type="protein sequence ID" value="GGN05000.1"/>
    <property type="molecule type" value="Genomic_DNA"/>
</dbReference>
<reference evidence="2" key="1">
    <citation type="journal article" date="2019" name="Int. J. Syst. Evol. Microbiol.">
        <title>The Global Catalogue of Microorganisms (GCM) 10K type strain sequencing project: providing services to taxonomists for standard genome sequencing and annotation.</title>
        <authorList>
            <consortium name="The Broad Institute Genomics Platform"/>
            <consortium name="The Broad Institute Genome Sequencing Center for Infectious Disease"/>
            <person name="Wu L."/>
            <person name="Ma J."/>
        </authorList>
    </citation>
    <scope>NUCLEOTIDE SEQUENCE [LARGE SCALE GENOMIC DNA]</scope>
    <source>
        <strain evidence="2">CGMCC 4.7319</strain>
    </source>
</reference>
<evidence type="ECO:0000313" key="2">
    <source>
        <dbReference type="Proteomes" id="UP000597656"/>
    </source>
</evidence>
<accession>A0ABQ2ID09</accession>
<organism evidence="1 2">
    <name type="scientific">Lentzea pudingi</name>
    <dbReference type="NCBI Taxonomy" id="1789439"/>
    <lineage>
        <taxon>Bacteria</taxon>
        <taxon>Bacillati</taxon>
        <taxon>Actinomycetota</taxon>
        <taxon>Actinomycetes</taxon>
        <taxon>Pseudonocardiales</taxon>
        <taxon>Pseudonocardiaceae</taxon>
        <taxon>Lentzea</taxon>
    </lineage>
</organism>
<dbReference type="RefSeq" id="WP_189157280.1">
    <property type="nucleotide sequence ID" value="NZ_BMNC01000007.1"/>
</dbReference>
<proteinExistence type="predicted"/>
<keyword evidence="2" id="KW-1185">Reference proteome</keyword>
<dbReference type="Proteomes" id="UP000597656">
    <property type="component" value="Unassembled WGS sequence"/>
</dbReference>
<evidence type="ECO:0008006" key="3">
    <source>
        <dbReference type="Google" id="ProtNLM"/>
    </source>
</evidence>
<protein>
    <recommendedName>
        <fullName evidence="3">Lipoprotein</fullName>
    </recommendedName>
</protein>
<comment type="caution">
    <text evidence="1">The sequence shown here is derived from an EMBL/GenBank/DDBJ whole genome shotgun (WGS) entry which is preliminary data.</text>
</comment>
<evidence type="ECO:0000313" key="1">
    <source>
        <dbReference type="EMBL" id="GGN05000.1"/>
    </source>
</evidence>
<name>A0ABQ2ID09_9PSEU</name>
<sequence>MRRIAAVLVTCLVLTGCAGDWQSEVRLKVSKVEEQPAQPTYAGRTEVWLDLVGELPDDAFDRENFTGRIVEAEEVDGDVEVGDEVVCIAKQRTIGALQTNTVQTDLLRCRKA</sequence>
<dbReference type="PROSITE" id="PS51257">
    <property type="entry name" value="PROKAR_LIPOPROTEIN"/>
    <property type="match status" value="1"/>
</dbReference>